<evidence type="ECO:0000313" key="1">
    <source>
        <dbReference type="EMBL" id="CAG8782950.1"/>
    </source>
</evidence>
<protein>
    <submittedName>
        <fullName evidence="1">3949_t:CDS:1</fullName>
    </submittedName>
</protein>
<sequence>QRSRKKNESDLEDILILWLRFLRKDSPHYCVEYDVASTVQIYNGLYSRFATSTPEYYN</sequence>
<keyword evidence="2" id="KW-1185">Reference proteome</keyword>
<proteinExistence type="predicted"/>
<organism evidence="1 2">
    <name type="scientific">Racocetra persica</name>
    <dbReference type="NCBI Taxonomy" id="160502"/>
    <lineage>
        <taxon>Eukaryota</taxon>
        <taxon>Fungi</taxon>
        <taxon>Fungi incertae sedis</taxon>
        <taxon>Mucoromycota</taxon>
        <taxon>Glomeromycotina</taxon>
        <taxon>Glomeromycetes</taxon>
        <taxon>Diversisporales</taxon>
        <taxon>Gigasporaceae</taxon>
        <taxon>Racocetra</taxon>
    </lineage>
</organism>
<dbReference type="Proteomes" id="UP000789920">
    <property type="component" value="Unassembled WGS sequence"/>
</dbReference>
<comment type="caution">
    <text evidence="1">The sequence shown here is derived from an EMBL/GenBank/DDBJ whole genome shotgun (WGS) entry which is preliminary data.</text>
</comment>
<reference evidence="1" key="1">
    <citation type="submission" date="2021-06" db="EMBL/GenBank/DDBJ databases">
        <authorList>
            <person name="Kallberg Y."/>
            <person name="Tangrot J."/>
            <person name="Rosling A."/>
        </authorList>
    </citation>
    <scope>NUCLEOTIDE SEQUENCE</scope>
    <source>
        <strain evidence="1">MA461A</strain>
    </source>
</reference>
<evidence type="ECO:0000313" key="2">
    <source>
        <dbReference type="Proteomes" id="UP000789920"/>
    </source>
</evidence>
<accession>A0ACA9R9L3</accession>
<feature type="non-terminal residue" evidence="1">
    <location>
        <position position="1"/>
    </location>
</feature>
<dbReference type="EMBL" id="CAJVQC010046394">
    <property type="protein sequence ID" value="CAG8782950.1"/>
    <property type="molecule type" value="Genomic_DNA"/>
</dbReference>
<gene>
    <name evidence="1" type="ORF">RPERSI_LOCUS17873</name>
</gene>
<name>A0ACA9R9L3_9GLOM</name>